<gene>
    <name evidence="2" type="ORF">LENED_011004</name>
</gene>
<name>A0A1Q3ENX8_LENED</name>
<feature type="compositionally biased region" description="Low complexity" evidence="1">
    <location>
        <begin position="554"/>
        <end position="568"/>
    </location>
</feature>
<evidence type="ECO:0000313" key="3">
    <source>
        <dbReference type="Proteomes" id="UP000188533"/>
    </source>
</evidence>
<evidence type="ECO:0000256" key="1">
    <source>
        <dbReference type="SAM" id="MobiDB-lite"/>
    </source>
</evidence>
<feature type="compositionally biased region" description="Polar residues" evidence="1">
    <location>
        <begin position="335"/>
        <end position="347"/>
    </location>
</feature>
<comment type="caution">
    <text evidence="2">The sequence shown here is derived from an EMBL/GenBank/DDBJ whole genome shotgun (WGS) entry which is preliminary data.</text>
</comment>
<feature type="region of interest" description="Disordered" evidence="1">
    <location>
        <begin position="1"/>
        <end position="49"/>
    </location>
</feature>
<feature type="region of interest" description="Disordered" evidence="1">
    <location>
        <begin position="548"/>
        <end position="572"/>
    </location>
</feature>
<feature type="region of interest" description="Disordered" evidence="1">
    <location>
        <begin position="416"/>
        <end position="488"/>
    </location>
</feature>
<reference evidence="2 3" key="2">
    <citation type="submission" date="2017-02" db="EMBL/GenBank/DDBJ databases">
        <title>A genome survey and senescence transcriptome analysis in Lentinula edodes.</title>
        <authorList>
            <person name="Sakamoto Y."/>
            <person name="Nakade K."/>
            <person name="Sato S."/>
            <person name="Yoshida Y."/>
            <person name="Miyazaki K."/>
            <person name="Natsume S."/>
            <person name="Konno N."/>
        </authorList>
    </citation>
    <scope>NUCLEOTIDE SEQUENCE [LARGE SCALE GENOMIC DNA]</scope>
    <source>
        <strain evidence="2 3">NBRC 111202</strain>
    </source>
</reference>
<feature type="compositionally biased region" description="Polar residues" evidence="1">
    <location>
        <begin position="425"/>
        <end position="434"/>
    </location>
</feature>
<evidence type="ECO:0000313" key="2">
    <source>
        <dbReference type="EMBL" id="GAW08895.1"/>
    </source>
</evidence>
<keyword evidence="3" id="KW-1185">Reference proteome</keyword>
<dbReference type="AlphaFoldDB" id="A0A1Q3ENX8"/>
<protein>
    <submittedName>
        <fullName evidence="2">Uncharacterized protein</fullName>
    </submittedName>
</protein>
<organism evidence="2 3">
    <name type="scientific">Lentinula edodes</name>
    <name type="common">Shiitake mushroom</name>
    <name type="synonym">Lentinus edodes</name>
    <dbReference type="NCBI Taxonomy" id="5353"/>
    <lineage>
        <taxon>Eukaryota</taxon>
        <taxon>Fungi</taxon>
        <taxon>Dikarya</taxon>
        <taxon>Basidiomycota</taxon>
        <taxon>Agaricomycotina</taxon>
        <taxon>Agaricomycetes</taxon>
        <taxon>Agaricomycetidae</taxon>
        <taxon>Agaricales</taxon>
        <taxon>Marasmiineae</taxon>
        <taxon>Omphalotaceae</taxon>
        <taxon>Lentinula</taxon>
    </lineage>
</organism>
<feature type="compositionally biased region" description="Polar residues" evidence="1">
    <location>
        <begin position="471"/>
        <end position="482"/>
    </location>
</feature>
<dbReference type="Proteomes" id="UP000188533">
    <property type="component" value="Unassembled WGS sequence"/>
</dbReference>
<dbReference type="EMBL" id="BDGU01000822">
    <property type="protein sequence ID" value="GAW08895.1"/>
    <property type="molecule type" value="Genomic_DNA"/>
</dbReference>
<reference evidence="2 3" key="1">
    <citation type="submission" date="2016-08" db="EMBL/GenBank/DDBJ databases">
        <authorList>
            <consortium name="Lentinula edodes genome sequencing consortium"/>
            <person name="Sakamoto Y."/>
            <person name="Nakade K."/>
            <person name="Sato S."/>
            <person name="Yoshida Y."/>
            <person name="Miyazaki K."/>
            <person name="Natsume S."/>
            <person name="Konno N."/>
        </authorList>
    </citation>
    <scope>NUCLEOTIDE SEQUENCE [LARGE SCALE GENOMIC DNA]</scope>
    <source>
        <strain evidence="2 3">NBRC 111202</strain>
    </source>
</reference>
<feature type="region of interest" description="Disordered" evidence="1">
    <location>
        <begin position="333"/>
        <end position="355"/>
    </location>
</feature>
<accession>A0A1Q3ENX8</accession>
<sequence length="599" mass="65908">MTLGTRQNLPAPRPFQECAHSMNPEKSSKRYLRRHSYDDSESSMGQTSRRQLRYCRAEHALLISFHSHLDTSPSDNTTNDSLQIQLRLLHQATAFLTTQAADARERLDALSNGVLKRSDIQPEKHRQALIERWKEQRSLEKIESEVKQVEAVIANMNANRSIATVTDQNPESRAQKNLIRFLHTSSLRPNARRLRPRPRSTILLVDRTPRRMTLADVTPIRARPWSITEALIREHAQLKNATPVTLIPAPHTKISTSPPGFQRHGKKQTMALSGSLGSISEVSSMFVALRNQADGGLEGDSTPSSAFASVFSHSEDTESVSEIDTPVPAIGDSGNEATSPCPSNTPLLPSRLDMPPTRATTNYTNGTATIYPHAHHHSNFDNIEIEVEIPTYAQELFAGFDRVGLDFGMDGALDLPSSTTTTSSAPETPNQIPKQSKHIALPSVFLTPPRRSPRSSGSPEGRAPNLKPSVSLGSLQPASHSQLRPERERASLLSIAESSSMLSLSSSRNSLAPSRFGNGVFVKEEHTFPLSTVLSPPLEIRSEAPANVTLNEDSSNSNHTQSSPSSRVTRLKRKLSSRLSLTVFGSPTKTPKKELHYRG</sequence>
<proteinExistence type="predicted"/>